<dbReference type="STRING" id="44933.SAMN05660971_03985"/>
<proteinExistence type="predicted"/>
<dbReference type="EMBL" id="FRCA01000014">
    <property type="protein sequence ID" value="SHM82750.1"/>
    <property type="molecule type" value="Genomic_DNA"/>
</dbReference>
<organism evidence="1 2">
    <name type="scientific">Halomonas cupida</name>
    <dbReference type="NCBI Taxonomy" id="44933"/>
    <lineage>
        <taxon>Bacteria</taxon>
        <taxon>Pseudomonadati</taxon>
        <taxon>Pseudomonadota</taxon>
        <taxon>Gammaproteobacteria</taxon>
        <taxon>Oceanospirillales</taxon>
        <taxon>Halomonadaceae</taxon>
        <taxon>Halomonas</taxon>
    </lineage>
</organism>
<name>A0A1M7LWW7_9GAMM</name>
<evidence type="ECO:0000313" key="2">
    <source>
        <dbReference type="Proteomes" id="UP000184123"/>
    </source>
</evidence>
<reference evidence="1 2" key="1">
    <citation type="submission" date="2016-11" db="EMBL/GenBank/DDBJ databases">
        <authorList>
            <person name="Jaros S."/>
            <person name="Januszkiewicz K."/>
            <person name="Wedrychowicz H."/>
        </authorList>
    </citation>
    <scope>NUCLEOTIDE SEQUENCE [LARGE SCALE GENOMIC DNA]</scope>
    <source>
        <strain evidence="1 2">DSM 4740</strain>
    </source>
</reference>
<accession>A0A1M7LWW7</accession>
<evidence type="ECO:0000313" key="1">
    <source>
        <dbReference type="EMBL" id="SHM82750.1"/>
    </source>
</evidence>
<dbReference type="Proteomes" id="UP000184123">
    <property type="component" value="Unassembled WGS sequence"/>
</dbReference>
<protein>
    <submittedName>
        <fullName evidence="1">Uncharacterized protein</fullName>
    </submittedName>
</protein>
<gene>
    <name evidence="1" type="ORF">SAMN05660971_03985</name>
</gene>
<sequence>MALVLYVQILLCADFTCIDVACAAVVAAKCSRKDARRSLPYCAGTARVCSLSACFCGIFPIFVSISAMEDVSLADVFTYKHLFSYIKLSDISYRKPPITSRLEGERRATTLLPTLTRSDQCLAETSLRDSWPRLEGRKPCRLRDGSTRPQGWRPATARLEQSLMTFRSDCHWSERLAGCEQ</sequence>
<dbReference type="AlphaFoldDB" id="A0A1M7LWW7"/>